<dbReference type="EMBL" id="LSSL01005445">
    <property type="protein sequence ID" value="OLY78828.1"/>
    <property type="molecule type" value="Genomic_DNA"/>
</dbReference>
<organism evidence="2 3">
    <name type="scientific">Smittium mucronatum</name>
    <dbReference type="NCBI Taxonomy" id="133383"/>
    <lineage>
        <taxon>Eukaryota</taxon>
        <taxon>Fungi</taxon>
        <taxon>Fungi incertae sedis</taxon>
        <taxon>Zoopagomycota</taxon>
        <taxon>Kickxellomycotina</taxon>
        <taxon>Harpellomycetes</taxon>
        <taxon>Harpellales</taxon>
        <taxon>Legeriomycetaceae</taxon>
        <taxon>Smittium</taxon>
    </lineage>
</organism>
<sequence>MKFDIWINRAEGSSRPVNTSATGSFPKFLQQDLLPIPSQSDFRGEPE</sequence>
<dbReference type="AlphaFoldDB" id="A0A1R0GPP3"/>
<evidence type="ECO:0000313" key="2">
    <source>
        <dbReference type="EMBL" id="OLY78828.1"/>
    </source>
</evidence>
<dbReference type="Proteomes" id="UP000187455">
    <property type="component" value="Unassembled WGS sequence"/>
</dbReference>
<evidence type="ECO:0000256" key="1">
    <source>
        <dbReference type="SAM" id="MobiDB-lite"/>
    </source>
</evidence>
<accession>A0A1R0GPP3</accession>
<keyword evidence="3" id="KW-1185">Reference proteome</keyword>
<feature type="non-terminal residue" evidence="2">
    <location>
        <position position="47"/>
    </location>
</feature>
<evidence type="ECO:0000313" key="3">
    <source>
        <dbReference type="Proteomes" id="UP000187455"/>
    </source>
</evidence>
<feature type="region of interest" description="Disordered" evidence="1">
    <location>
        <begin position="13"/>
        <end position="47"/>
    </location>
</feature>
<name>A0A1R0GPP3_9FUNG</name>
<proteinExistence type="predicted"/>
<comment type="caution">
    <text evidence="2">The sequence shown here is derived from an EMBL/GenBank/DDBJ whole genome shotgun (WGS) entry which is preliminary data.</text>
</comment>
<gene>
    <name evidence="2" type="ORF">AYI68_g7116</name>
</gene>
<reference evidence="2 3" key="1">
    <citation type="journal article" date="2016" name="Mol. Biol. Evol.">
        <title>Genome-Wide Survey of Gut Fungi (Harpellales) Reveals the First Horizontally Transferred Ubiquitin Gene from a Mosquito Host.</title>
        <authorList>
            <person name="Wang Y."/>
            <person name="White M.M."/>
            <person name="Kvist S."/>
            <person name="Moncalvo J.M."/>
        </authorList>
    </citation>
    <scope>NUCLEOTIDE SEQUENCE [LARGE SCALE GENOMIC DNA]</scope>
    <source>
        <strain evidence="2 3">ALG-7-W6</strain>
    </source>
</reference>
<protein>
    <submittedName>
        <fullName evidence="2">Uncharacterized protein</fullName>
    </submittedName>
</protein>